<evidence type="ECO:0000313" key="9">
    <source>
        <dbReference type="EMBL" id="GAX12510.1"/>
    </source>
</evidence>
<dbReference type="Proteomes" id="UP000198406">
    <property type="component" value="Unassembled WGS sequence"/>
</dbReference>
<dbReference type="InterPro" id="IPR020549">
    <property type="entry name" value="YbeY_CS"/>
</dbReference>
<dbReference type="PROSITE" id="PS01306">
    <property type="entry name" value="UPF0054"/>
    <property type="match status" value="1"/>
</dbReference>
<sequence>MLVNKSLNVFNMISFLALIRSSTGFAVRSCISRGRRQIRCYGSKPGSSIPGKILFQNDQTNVLEIDEARLLETLNRIRRHIGYETYGVSLELIGDEEMQEINLESRGVDAPTDILSFPFSEYIEPGTLEPPQFDIPDYYQLGDLLVDVPYVMRRCQEDKEYYEQLDDSDDEEEEDERGVSGAMARIYDAEERIHMLLIHGMLHLVGYDHEDDEDYELMVAKEEEILAELGMLPKQSP</sequence>
<keyword evidence="10" id="KW-1185">Reference proteome</keyword>
<evidence type="ECO:0000256" key="1">
    <source>
        <dbReference type="ARBA" id="ARBA00001947"/>
    </source>
</evidence>
<dbReference type="NCBIfam" id="TIGR00043">
    <property type="entry name" value="rRNA maturation RNase YbeY"/>
    <property type="match status" value="2"/>
</dbReference>
<dbReference type="GO" id="GO:0006364">
    <property type="term" value="P:rRNA processing"/>
    <property type="evidence" value="ECO:0007669"/>
    <property type="project" value="InterPro"/>
</dbReference>
<comment type="caution">
    <text evidence="9">The sequence shown here is derived from an EMBL/GenBank/DDBJ whole genome shotgun (WGS) entry which is preliminary data.</text>
</comment>
<dbReference type="GO" id="GO:0046872">
    <property type="term" value="F:metal ion binding"/>
    <property type="evidence" value="ECO:0007669"/>
    <property type="project" value="UniProtKB-KW"/>
</dbReference>
<keyword evidence="7" id="KW-0862">Zinc</keyword>
<dbReference type="HAMAP" id="MF_00009">
    <property type="entry name" value="Endoribonucl_YbeY"/>
    <property type="match status" value="1"/>
</dbReference>
<dbReference type="InParanoid" id="A0A1Z5JES7"/>
<evidence type="ECO:0000256" key="6">
    <source>
        <dbReference type="ARBA" id="ARBA00022801"/>
    </source>
</evidence>
<comment type="similarity">
    <text evidence="2">Belongs to the endoribonuclease YbeY family.</text>
</comment>
<evidence type="ECO:0008006" key="11">
    <source>
        <dbReference type="Google" id="ProtNLM"/>
    </source>
</evidence>
<evidence type="ECO:0000256" key="8">
    <source>
        <dbReference type="SAM" id="SignalP"/>
    </source>
</evidence>
<keyword evidence="8" id="KW-0732">Signal</keyword>
<dbReference type="Pfam" id="PF02130">
    <property type="entry name" value="YbeY"/>
    <property type="match status" value="2"/>
</dbReference>
<keyword evidence="3" id="KW-0540">Nuclease</keyword>
<evidence type="ECO:0000256" key="7">
    <source>
        <dbReference type="ARBA" id="ARBA00022833"/>
    </source>
</evidence>
<evidence type="ECO:0000256" key="2">
    <source>
        <dbReference type="ARBA" id="ARBA00010875"/>
    </source>
</evidence>
<dbReference type="EMBL" id="BDSP01000052">
    <property type="protein sequence ID" value="GAX12510.1"/>
    <property type="molecule type" value="Genomic_DNA"/>
</dbReference>
<dbReference type="PANTHER" id="PTHR46986:SF1">
    <property type="entry name" value="ENDORIBONUCLEASE YBEY, CHLOROPLASTIC"/>
    <property type="match status" value="1"/>
</dbReference>
<feature type="signal peptide" evidence="8">
    <location>
        <begin position="1"/>
        <end position="24"/>
    </location>
</feature>
<evidence type="ECO:0000256" key="4">
    <source>
        <dbReference type="ARBA" id="ARBA00022723"/>
    </source>
</evidence>
<dbReference type="InterPro" id="IPR023091">
    <property type="entry name" value="MetalPrtase_cat_dom_sf_prd"/>
</dbReference>
<name>A0A1Z5JES7_FISSO</name>
<dbReference type="GO" id="GO:0004222">
    <property type="term" value="F:metalloendopeptidase activity"/>
    <property type="evidence" value="ECO:0007669"/>
    <property type="project" value="InterPro"/>
</dbReference>
<keyword evidence="5" id="KW-0255">Endonuclease</keyword>
<accession>A0A1Z5JES7</accession>
<keyword evidence="4" id="KW-0479">Metal-binding</keyword>
<dbReference type="PANTHER" id="PTHR46986">
    <property type="entry name" value="ENDORIBONUCLEASE YBEY, CHLOROPLASTIC"/>
    <property type="match status" value="1"/>
</dbReference>
<feature type="chain" id="PRO_5012645029" description="rRNA maturation factor" evidence="8">
    <location>
        <begin position="25"/>
        <end position="237"/>
    </location>
</feature>
<dbReference type="OrthoDB" id="27226at2759"/>
<reference evidence="9 10" key="1">
    <citation type="journal article" date="2015" name="Plant Cell">
        <title>Oil accumulation by the oleaginous diatom Fistulifera solaris as revealed by the genome and transcriptome.</title>
        <authorList>
            <person name="Tanaka T."/>
            <person name="Maeda Y."/>
            <person name="Veluchamy A."/>
            <person name="Tanaka M."/>
            <person name="Abida H."/>
            <person name="Marechal E."/>
            <person name="Bowler C."/>
            <person name="Muto M."/>
            <person name="Sunaga Y."/>
            <person name="Tanaka M."/>
            <person name="Yoshino T."/>
            <person name="Taniguchi T."/>
            <person name="Fukuda Y."/>
            <person name="Nemoto M."/>
            <person name="Matsumoto M."/>
            <person name="Wong P.S."/>
            <person name="Aburatani S."/>
            <person name="Fujibuchi W."/>
        </authorList>
    </citation>
    <scope>NUCLEOTIDE SEQUENCE [LARGE SCALE GENOMIC DNA]</scope>
    <source>
        <strain evidence="9 10">JPCC DA0580</strain>
    </source>
</reference>
<comment type="cofactor">
    <cofactor evidence="1">
        <name>Zn(2+)</name>
        <dbReference type="ChEBI" id="CHEBI:29105"/>
    </cofactor>
</comment>
<evidence type="ECO:0000256" key="5">
    <source>
        <dbReference type="ARBA" id="ARBA00022759"/>
    </source>
</evidence>
<dbReference type="AlphaFoldDB" id="A0A1Z5JES7"/>
<protein>
    <recommendedName>
        <fullName evidence="11">rRNA maturation factor</fullName>
    </recommendedName>
</protein>
<dbReference type="InterPro" id="IPR002036">
    <property type="entry name" value="YbeY"/>
</dbReference>
<organism evidence="9 10">
    <name type="scientific">Fistulifera solaris</name>
    <name type="common">Oleaginous diatom</name>
    <dbReference type="NCBI Taxonomy" id="1519565"/>
    <lineage>
        <taxon>Eukaryota</taxon>
        <taxon>Sar</taxon>
        <taxon>Stramenopiles</taxon>
        <taxon>Ochrophyta</taxon>
        <taxon>Bacillariophyta</taxon>
        <taxon>Bacillariophyceae</taxon>
        <taxon>Bacillariophycidae</taxon>
        <taxon>Naviculales</taxon>
        <taxon>Naviculaceae</taxon>
        <taxon>Fistulifera</taxon>
    </lineage>
</organism>
<keyword evidence="6" id="KW-0378">Hydrolase</keyword>
<evidence type="ECO:0000256" key="3">
    <source>
        <dbReference type="ARBA" id="ARBA00022722"/>
    </source>
</evidence>
<dbReference type="Gene3D" id="3.40.390.30">
    <property type="entry name" value="Metalloproteases ('zincins'), catalytic domain"/>
    <property type="match status" value="1"/>
</dbReference>
<proteinExistence type="inferred from homology"/>
<dbReference type="SUPFAM" id="SSF55486">
    <property type="entry name" value="Metalloproteases ('zincins'), catalytic domain"/>
    <property type="match status" value="1"/>
</dbReference>
<gene>
    <name evidence="9" type="ORF">FisN_24Hh086</name>
</gene>
<evidence type="ECO:0000313" key="10">
    <source>
        <dbReference type="Proteomes" id="UP000198406"/>
    </source>
</evidence>
<dbReference type="GO" id="GO:0004519">
    <property type="term" value="F:endonuclease activity"/>
    <property type="evidence" value="ECO:0007669"/>
    <property type="project" value="UniProtKB-KW"/>
</dbReference>